<keyword evidence="3" id="KW-1185">Reference proteome</keyword>
<evidence type="ECO:0000313" key="3">
    <source>
        <dbReference type="Proteomes" id="UP000193467"/>
    </source>
</evidence>
<dbReference type="EMBL" id="MCGR01000120">
    <property type="protein sequence ID" value="ORY46311.1"/>
    <property type="molecule type" value="Genomic_DNA"/>
</dbReference>
<accession>A0A1Y2CGY4</accession>
<sequence length="187" mass="19208">MSGDTSRSGESPTTPSLRHRGASRRRSLIHVHRYPCCSSCRPSTVGSKGGLTSRANEGDATAALLSSLALLLVLETANGHASDFPSRRRGGGSRRGLVARGRGRSVGIHGRGRLLLSGDEGLGRRGGSGETTFVHLGYEGLTRGGDSGGRSGGGDLCLGVRATDGTDGRTNGAEEVLSWLLDGVVGL</sequence>
<dbReference type="Proteomes" id="UP000193467">
    <property type="component" value="Unassembled WGS sequence"/>
</dbReference>
<protein>
    <submittedName>
        <fullName evidence="2">Uncharacterized protein</fullName>
    </submittedName>
</protein>
<name>A0A1Y2CGY4_9BASI</name>
<evidence type="ECO:0000313" key="2">
    <source>
        <dbReference type="EMBL" id="ORY46311.1"/>
    </source>
</evidence>
<comment type="caution">
    <text evidence="2">The sequence shown here is derived from an EMBL/GenBank/DDBJ whole genome shotgun (WGS) entry which is preliminary data.</text>
</comment>
<proteinExistence type="predicted"/>
<feature type="region of interest" description="Disordered" evidence="1">
    <location>
        <begin position="81"/>
        <end position="102"/>
    </location>
</feature>
<gene>
    <name evidence="2" type="ORF">BCR35DRAFT_311036</name>
</gene>
<reference evidence="2 3" key="1">
    <citation type="submission" date="2016-07" db="EMBL/GenBank/DDBJ databases">
        <title>Pervasive Adenine N6-methylation of Active Genes in Fungi.</title>
        <authorList>
            <consortium name="DOE Joint Genome Institute"/>
            <person name="Mondo S.J."/>
            <person name="Dannebaum R.O."/>
            <person name="Kuo R.C."/>
            <person name="Labutti K."/>
            <person name="Haridas S."/>
            <person name="Kuo A."/>
            <person name="Salamov A."/>
            <person name="Ahrendt S.R."/>
            <person name="Lipzen A."/>
            <person name="Sullivan W."/>
            <person name="Andreopoulos W.B."/>
            <person name="Clum A."/>
            <person name="Lindquist E."/>
            <person name="Daum C."/>
            <person name="Ramamoorthy G.K."/>
            <person name="Gryganskyi A."/>
            <person name="Culley D."/>
            <person name="Magnuson J.K."/>
            <person name="James T.Y."/>
            <person name="O'Malley M.A."/>
            <person name="Stajich J.E."/>
            <person name="Spatafora J.W."/>
            <person name="Visel A."/>
            <person name="Grigoriev I.V."/>
        </authorList>
    </citation>
    <scope>NUCLEOTIDE SEQUENCE [LARGE SCALE GENOMIC DNA]</scope>
    <source>
        <strain evidence="2 3">62-1032</strain>
    </source>
</reference>
<feature type="region of interest" description="Disordered" evidence="1">
    <location>
        <begin position="1"/>
        <end position="25"/>
    </location>
</feature>
<feature type="compositionally biased region" description="Polar residues" evidence="1">
    <location>
        <begin position="1"/>
        <end position="16"/>
    </location>
</feature>
<organism evidence="2 3">
    <name type="scientific">Leucosporidium creatinivorum</name>
    <dbReference type="NCBI Taxonomy" id="106004"/>
    <lineage>
        <taxon>Eukaryota</taxon>
        <taxon>Fungi</taxon>
        <taxon>Dikarya</taxon>
        <taxon>Basidiomycota</taxon>
        <taxon>Pucciniomycotina</taxon>
        <taxon>Microbotryomycetes</taxon>
        <taxon>Leucosporidiales</taxon>
        <taxon>Leucosporidium</taxon>
    </lineage>
</organism>
<dbReference type="AlphaFoldDB" id="A0A1Y2CGY4"/>
<evidence type="ECO:0000256" key="1">
    <source>
        <dbReference type="SAM" id="MobiDB-lite"/>
    </source>
</evidence>
<dbReference type="InParanoid" id="A0A1Y2CGY4"/>